<dbReference type="InterPro" id="IPR031730">
    <property type="entry name" value="Carbam_trans_C"/>
</dbReference>
<feature type="domain" description="Carbamoyltransferase C-terminal" evidence="3">
    <location>
        <begin position="354"/>
        <end position="517"/>
    </location>
</feature>
<dbReference type="Pfam" id="PF16861">
    <property type="entry name" value="Carbam_trans_C"/>
    <property type="match status" value="1"/>
</dbReference>
<dbReference type="Gene3D" id="3.90.870.20">
    <property type="entry name" value="Carbamoyltransferase, C-terminal domain"/>
    <property type="match status" value="1"/>
</dbReference>
<evidence type="ECO:0000313" key="5">
    <source>
        <dbReference type="Proteomes" id="UP001596160"/>
    </source>
</evidence>
<evidence type="ECO:0000256" key="1">
    <source>
        <dbReference type="ARBA" id="ARBA00006129"/>
    </source>
</evidence>
<dbReference type="Pfam" id="PF02543">
    <property type="entry name" value="Carbam_trans_N"/>
    <property type="match status" value="1"/>
</dbReference>
<sequence length="525" mass="58239">MLILSLKEGHDGAIAAVEDGRLLFSLEAEKDSFLRYSNLTAEAFAVAADRLDKQPDVIAMSGWIKGTQATDQPSRAGYFGVGESAISDEAGRFFGKNVRAFSSTHERSHLMTSYGMSALRRDQPFYSLVWEGNIGSFYRMDESGKVTHLKEVLNHPGNKYSYGFALADPKFSPHQEFVRFQDAGKQMALAGFAENRPATQAEREVIDFILGQKEVITGNLKNRMIDSPFHNIGVESDAYKSLAAQLSNAIFDRFHAYARQYLTEGLPLLISGGCGLNCEWNRRWRECGLFPAVFVPPCPNDSGSAIGTAIDAQHFYTGSADLDWDVYAGGEFVEDIEFDPRRYRIRPLSYGEVARHLRDGDIIGWAQGRWEIGPRALGNRSILAAPFTEETTVRLNKIKQRESYRPIAPICLERDAGRWFGGGVPDPYMLYFSQVESGELRAVTHVDGTARTQTVDPTVNPEMADLLTSFGELTGFSVLCNTSLNHSGRGFINRTSDLIAYGELHGLDGYVVNGTFITPRNSATR</sequence>
<dbReference type="RefSeq" id="WP_344482686.1">
    <property type="nucleotide sequence ID" value="NZ_BAAASB010000018.1"/>
</dbReference>
<dbReference type="Proteomes" id="UP001596160">
    <property type="component" value="Unassembled WGS sequence"/>
</dbReference>
<dbReference type="Gene3D" id="3.30.420.40">
    <property type="match status" value="1"/>
</dbReference>
<accession>A0ABW0ANB9</accession>
<reference evidence="5" key="1">
    <citation type="journal article" date="2019" name="Int. J. Syst. Evol. Microbiol.">
        <title>The Global Catalogue of Microorganisms (GCM) 10K type strain sequencing project: providing services to taxonomists for standard genome sequencing and annotation.</title>
        <authorList>
            <consortium name="The Broad Institute Genomics Platform"/>
            <consortium name="The Broad Institute Genome Sequencing Center for Infectious Disease"/>
            <person name="Wu L."/>
            <person name="Ma J."/>
        </authorList>
    </citation>
    <scope>NUCLEOTIDE SEQUENCE [LARGE SCALE GENOMIC DNA]</scope>
    <source>
        <strain evidence="5">PCU 266</strain>
    </source>
</reference>
<evidence type="ECO:0000313" key="4">
    <source>
        <dbReference type="EMBL" id="MFC5155238.1"/>
    </source>
</evidence>
<gene>
    <name evidence="4" type="ORF">ACFPRH_26235</name>
</gene>
<keyword evidence="5" id="KW-1185">Reference proteome</keyword>
<comment type="similarity">
    <text evidence="1">Belongs to the NodU/CmcH family.</text>
</comment>
<evidence type="ECO:0000259" key="3">
    <source>
        <dbReference type="Pfam" id="PF16861"/>
    </source>
</evidence>
<name>A0ABW0ANB9_9ACTN</name>
<evidence type="ECO:0000259" key="2">
    <source>
        <dbReference type="Pfam" id="PF02543"/>
    </source>
</evidence>
<organism evidence="4 5">
    <name type="scientific">Streptomyces amakusaensis</name>
    <dbReference type="NCBI Taxonomy" id="67271"/>
    <lineage>
        <taxon>Bacteria</taxon>
        <taxon>Bacillati</taxon>
        <taxon>Actinomycetota</taxon>
        <taxon>Actinomycetes</taxon>
        <taxon>Kitasatosporales</taxon>
        <taxon>Streptomycetaceae</taxon>
        <taxon>Streptomyces</taxon>
    </lineage>
</organism>
<dbReference type="PANTHER" id="PTHR34847">
    <property type="entry name" value="NODULATION PROTEIN U"/>
    <property type="match status" value="1"/>
</dbReference>
<feature type="domain" description="Carbamoyltransferase" evidence="2">
    <location>
        <begin position="102"/>
        <end position="310"/>
    </location>
</feature>
<dbReference type="EMBL" id="JBHSKP010000021">
    <property type="protein sequence ID" value="MFC5155238.1"/>
    <property type="molecule type" value="Genomic_DNA"/>
</dbReference>
<dbReference type="InterPro" id="IPR051338">
    <property type="entry name" value="NodU/CmcH_Carbamoyltrnsfr"/>
</dbReference>
<dbReference type="PANTHER" id="PTHR34847:SF1">
    <property type="entry name" value="NODULATION PROTEIN U"/>
    <property type="match status" value="1"/>
</dbReference>
<dbReference type="InterPro" id="IPR003696">
    <property type="entry name" value="Carbtransf_dom"/>
</dbReference>
<proteinExistence type="inferred from homology"/>
<protein>
    <submittedName>
        <fullName evidence="4">Carbamoyltransferase C-terminal domain-containing protein</fullName>
    </submittedName>
</protein>
<dbReference type="InterPro" id="IPR038152">
    <property type="entry name" value="Carbam_trans_C_sf"/>
</dbReference>
<comment type="caution">
    <text evidence="4">The sequence shown here is derived from an EMBL/GenBank/DDBJ whole genome shotgun (WGS) entry which is preliminary data.</text>
</comment>